<sequence length="227" mass="25083">MQFIELTIKNAKDEVMFYKKHGFGSNPTSATTGGNSFKFTRDKWKPENTEDPESSGEYTYTVRATDTAELCHELIGTFKLIEPSANVSFTSPPEENSEKIYYGLNVPISGLSVNANGVKKVNVSLVNSESENSTVLETQETSTYWSSGAPIEHDFYKSFNPAILGVKSGTYLHASVTITDVNGDTSQPVSSPSFKWCRNDPCPSPIPIFSESYDNTFQIGENNEQKI</sequence>
<dbReference type="RefSeq" id="WP_086486668.1">
    <property type="nucleotide sequence ID" value="NZ_MSLT01000001.1"/>
</dbReference>
<dbReference type="EMBL" id="MSLT01000001">
    <property type="protein sequence ID" value="OUD16265.1"/>
    <property type="molecule type" value="Genomic_DNA"/>
</dbReference>
<dbReference type="AlphaFoldDB" id="A0A251XD14"/>
<evidence type="ECO:0000313" key="2">
    <source>
        <dbReference type="EMBL" id="OUD16265.1"/>
    </source>
</evidence>
<feature type="region of interest" description="Disordered" evidence="1">
    <location>
        <begin position="29"/>
        <end position="57"/>
    </location>
</feature>
<organism evidence="2 3">
    <name type="scientific">Thioflexithrix psekupsensis</name>
    <dbReference type="NCBI Taxonomy" id="1570016"/>
    <lineage>
        <taxon>Bacteria</taxon>
        <taxon>Pseudomonadati</taxon>
        <taxon>Pseudomonadota</taxon>
        <taxon>Gammaproteobacteria</taxon>
        <taxon>Thiotrichales</taxon>
        <taxon>Thioflexithrix</taxon>
    </lineage>
</organism>
<evidence type="ECO:0000256" key="1">
    <source>
        <dbReference type="SAM" id="MobiDB-lite"/>
    </source>
</evidence>
<protein>
    <submittedName>
        <fullName evidence="2">Uncharacterized protein</fullName>
    </submittedName>
</protein>
<evidence type="ECO:0000313" key="3">
    <source>
        <dbReference type="Proteomes" id="UP000194798"/>
    </source>
</evidence>
<dbReference type="Proteomes" id="UP000194798">
    <property type="component" value="Unassembled WGS sequence"/>
</dbReference>
<proteinExistence type="predicted"/>
<name>A0A251XD14_9GAMM</name>
<reference evidence="2 3" key="1">
    <citation type="submission" date="2016-12" db="EMBL/GenBank/DDBJ databases">
        <title>Thioflexothrix psekupsii D3 genome sequencing and assembly.</title>
        <authorList>
            <person name="Fomenkov A."/>
            <person name="Vincze T."/>
            <person name="Grabovich M."/>
            <person name="Anton B.P."/>
            <person name="Dubinina G."/>
            <person name="Orlova M."/>
            <person name="Belousova E."/>
            <person name="Roberts R.J."/>
        </authorList>
    </citation>
    <scope>NUCLEOTIDE SEQUENCE [LARGE SCALE GENOMIC DNA]</scope>
    <source>
        <strain evidence="2">D3</strain>
    </source>
</reference>
<keyword evidence="3" id="KW-1185">Reference proteome</keyword>
<gene>
    <name evidence="2" type="ORF">TPSD3_00655</name>
</gene>
<feature type="compositionally biased region" description="Basic and acidic residues" evidence="1">
    <location>
        <begin position="39"/>
        <end position="48"/>
    </location>
</feature>
<feature type="compositionally biased region" description="Polar residues" evidence="1">
    <location>
        <begin position="29"/>
        <end position="38"/>
    </location>
</feature>
<accession>A0A251XD14</accession>
<comment type="caution">
    <text evidence="2">The sequence shown here is derived from an EMBL/GenBank/DDBJ whole genome shotgun (WGS) entry which is preliminary data.</text>
</comment>